<reference evidence="2 3" key="2">
    <citation type="journal article" date="2019" name="G3 (Bethesda)">
        <title>Hybrid Assembly of the Genome of the Entomopathogenic Nematode Steinernema carpocapsae Identifies the X-Chromosome.</title>
        <authorList>
            <person name="Serra L."/>
            <person name="Macchietto M."/>
            <person name="Macias-Munoz A."/>
            <person name="McGill C.J."/>
            <person name="Rodriguez I.M."/>
            <person name="Rodriguez B."/>
            <person name="Murad R."/>
            <person name="Mortazavi A."/>
        </authorList>
    </citation>
    <scope>NUCLEOTIDE SEQUENCE [LARGE SCALE GENOMIC DNA]</scope>
    <source>
        <strain evidence="2 3">ALL</strain>
    </source>
</reference>
<sequence length="90" mass="10638">MPFRFALLLCAFLTYVAAMSHFSYVRHLNLTRKPTHRRIQLYRILAEAASRRRTPVNHMTKEKPSQESIQKDKLELIYPKTYNVIGFGKK</sequence>
<evidence type="ECO:0000256" key="1">
    <source>
        <dbReference type="SAM" id="SignalP"/>
    </source>
</evidence>
<keyword evidence="3" id="KW-1185">Reference proteome</keyword>
<comment type="caution">
    <text evidence="2">The sequence shown here is derived from an EMBL/GenBank/DDBJ whole genome shotgun (WGS) entry which is preliminary data.</text>
</comment>
<evidence type="ECO:0000313" key="2">
    <source>
        <dbReference type="EMBL" id="TKR73173.1"/>
    </source>
</evidence>
<feature type="signal peptide" evidence="1">
    <location>
        <begin position="1"/>
        <end position="18"/>
    </location>
</feature>
<gene>
    <name evidence="2" type="ORF">L596_020513</name>
</gene>
<accession>A0A4U5MUI7</accession>
<organism evidence="2 3">
    <name type="scientific">Steinernema carpocapsae</name>
    <name type="common">Entomopathogenic nematode</name>
    <dbReference type="NCBI Taxonomy" id="34508"/>
    <lineage>
        <taxon>Eukaryota</taxon>
        <taxon>Metazoa</taxon>
        <taxon>Ecdysozoa</taxon>
        <taxon>Nematoda</taxon>
        <taxon>Chromadorea</taxon>
        <taxon>Rhabditida</taxon>
        <taxon>Tylenchina</taxon>
        <taxon>Panagrolaimomorpha</taxon>
        <taxon>Strongyloidoidea</taxon>
        <taxon>Steinernematidae</taxon>
        <taxon>Steinernema</taxon>
    </lineage>
</organism>
<proteinExistence type="predicted"/>
<evidence type="ECO:0000313" key="3">
    <source>
        <dbReference type="Proteomes" id="UP000298663"/>
    </source>
</evidence>
<reference evidence="2 3" key="1">
    <citation type="journal article" date="2015" name="Genome Biol.">
        <title>Comparative genomics of Steinernema reveals deeply conserved gene regulatory networks.</title>
        <authorList>
            <person name="Dillman A.R."/>
            <person name="Macchietto M."/>
            <person name="Porter C.F."/>
            <person name="Rogers A."/>
            <person name="Williams B."/>
            <person name="Antoshechkin I."/>
            <person name="Lee M.M."/>
            <person name="Goodwin Z."/>
            <person name="Lu X."/>
            <person name="Lewis E.E."/>
            <person name="Goodrich-Blair H."/>
            <person name="Stock S.P."/>
            <person name="Adams B.J."/>
            <person name="Sternberg P.W."/>
            <person name="Mortazavi A."/>
        </authorList>
    </citation>
    <scope>NUCLEOTIDE SEQUENCE [LARGE SCALE GENOMIC DNA]</scope>
    <source>
        <strain evidence="2 3">ALL</strain>
    </source>
</reference>
<protein>
    <submittedName>
        <fullName evidence="2">Uncharacterized protein</fullName>
    </submittedName>
</protein>
<name>A0A4U5MUI7_STECR</name>
<dbReference type="AlphaFoldDB" id="A0A4U5MUI7"/>
<feature type="chain" id="PRO_5020353346" evidence="1">
    <location>
        <begin position="19"/>
        <end position="90"/>
    </location>
</feature>
<dbReference type="Proteomes" id="UP000298663">
    <property type="component" value="Unassembled WGS sequence"/>
</dbReference>
<keyword evidence="1" id="KW-0732">Signal</keyword>
<dbReference type="EMBL" id="AZBU02000006">
    <property type="protein sequence ID" value="TKR73173.1"/>
    <property type="molecule type" value="Genomic_DNA"/>
</dbReference>